<keyword evidence="4" id="KW-1185">Reference proteome</keyword>
<feature type="region of interest" description="Disordered" evidence="1">
    <location>
        <begin position="75"/>
        <end position="95"/>
    </location>
</feature>
<feature type="transmembrane region" description="Helical" evidence="2">
    <location>
        <begin position="15"/>
        <end position="33"/>
    </location>
</feature>
<sequence length="95" mass="10513">MGEKSPEDEALVVELIPLCAAFVYKAFVLFNFYSEGNRMCSARALRRTHAHDRVAGGPVYVAEGYGGTTVHVAAEGRRRRERAAGRPRQEPARAH</sequence>
<accession>A0A5E4PV98</accession>
<gene>
    <name evidence="3" type="ORF">LSINAPIS_LOCUS2306</name>
</gene>
<evidence type="ECO:0000256" key="1">
    <source>
        <dbReference type="SAM" id="MobiDB-lite"/>
    </source>
</evidence>
<proteinExistence type="predicted"/>
<keyword evidence="2" id="KW-0812">Transmembrane</keyword>
<organism evidence="3 4">
    <name type="scientific">Leptidea sinapis</name>
    <dbReference type="NCBI Taxonomy" id="189913"/>
    <lineage>
        <taxon>Eukaryota</taxon>
        <taxon>Metazoa</taxon>
        <taxon>Ecdysozoa</taxon>
        <taxon>Arthropoda</taxon>
        <taxon>Hexapoda</taxon>
        <taxon>Insecta</taxon>
        <taxon>Pterygota</taxon>
        <taxon>Neoptera</taxon>
        <taxon>Endopterygota</taxon>
        <taxon>Lepidoptera</taxon>
        <taxon>Glossata</taxon>
        <taxon>Ditrysia</taxon>
        <taxon>Papilionoidea</taxon>
        <taxon>Pieridae</taxon>
        <taxon>Dismorphiinae</taxon>
        <taxon>Leptidea</taxon>
    </lineage>
</organism>
<evidence type="ECO:0000313" key="3">
    <source>
        <dbReference type="EMBL" id="VVC89093.1"/>
    </source>
</evidence>
<dbReference type="Proteomes" id="UP000324832">
    <property type="component" value="Unassembled WGS sequence"/>
</dbReference>
<dbReference type="EMBL" id="FZQP02000449">
    <property type="protein sequence ID" value="VVC89093.1"/>
    <property type="molecule type" value="Genomic_DNA"/>
</dbReference>
<reference evidence="3 4" key="1">
    <citation type="submission" date="2017-07" db="EMBL/GenBank/DDBJ databases">
        <authorList>
            <person name="Talla V."/>
            <person name="Backstrom N."/>
        </authorList>
    </citation>
    <scope>NUCLEOTIDE SEQUENCE [LARGE SCALE GENOMIC DNA]</scope>
</reference>
<evidence type="ECO:0000313" key="4">
    <source>
        <dbReference type="Proteomes" id="UP000324832"/>
    </source>
</evidence>
<evidence type="ECO:0000256" key="2">
    <source>
        <dbReference type="SAM" id="Phobius"/>
    </source>
</evidence>
<name>A0A5E4PV98_9NEOP</name>
<keyword evidence="2" id="KW-0472">Membrane</keyword>
<protein>
    <submittedName>
        <fullName evidence="3">Uncharacterized protein</fullName>
    </submittedName>
</protein>
<keyword evidence="2" id="KW-1133">Transmembrane helix</keyword>
<dbReference type="AlphaFoldDB" id="A0A5E4PV98"/>